<name>A0A5E4LRX9_9ARCH</name>
<evidence type="ECO:0000256" key="3">
    <source>
        <dbReference type="ARBA" id="ARBA00022741"/>
    </source>
</evidence>
<evidence type="ECO:0000256" key="4">
    <source>
        <dbReference type="ARBA" id="ARBA00022840"/>
    </source>
</evidence>
<evidence type="ECO:0000256" key="7">
    <source>
        <dbReference type="ARBA" id="ARBA00033323"/>
    </source>
</evidence>
<dbReference type="PANTHER" id="PTHR46264:SF4">
    <property type="entry name" value="TYROSINE--TRNA LIGASE, CYTOPLASMIC"/>
    <property type="match status" value="1"/>
</dbReference>
<dbReference type="Gene3D" id="3.40.50.620">
    <property type="entry name" value="HUPs"/>
    <property type="match status" value="2"/>
</dbReference>
<sequence length="365" mass="41327">MDIETKIDLAKRKPTEEVVTEADLREIFQNYAHPRHYIGFEISGMVHIGSGLCTMLKIRDFLAAGCKSTIWLADYHAWINGKFGGDLDKIQKIGEGYFKHAFISLGLAEDKVDYLLASKTYEKHPEFWADTLRITKDTTMNRMLRCVTIMGRKENENLNAASMVYPAMQAADIFLLDVQIAHAGMDQRKVHMLAHELAPKFKKKICAIHGHLLPGLQGPGRMNAPGVETGPTDAKVDQEIEVKMSKSKPDSAIFVHDGVDDIKRKINKAYCPEKIVDGNPIIEYAEYLVLRDKSLKIERPAKFGGDIEIVDSNQLRNIYVEGKLHPMDLKAAVTRELSDILKPSREYFDKHKEYLAQLNVTDITR</sequence>
<evidence type="ECO:0000256" key="2">
    <source>
        <dbReference type="ARBA" id="ARBA00022598"/>
    </source>
</evidence>
<dbReference type="InterPro" id="IPR002305">
    <property type="entry name" value="aa-tRNA-synth_Ic"/>
</dbReference>
<evidence type="ECO:0000256" key="9">
    <source>
        <dbReference type="RuleBase" id="RU363036"/>
    </source>
</evidence>
<keyword evidence="2 9" id="KW-0436">Ligase</keyword>
<dbReference type="AlphaFoldDB" id="A0A5E4LRX9"/>
<keyword evidence="3 9" id="KW-0547">Nucleotide-binding</keyword>
<dbReference type="EC" id="6.1.1.1" evidence="1"/>
<dbReference type="GO" id="GO:0006437">
    <property type="term" value="P:tyrosyl-tRNA aminoacylation"/>
    <property type="evidence" value="ECO:0007669"/>
    <property type="project" value="TreeGrafter"/>
</dbReference>
<evidence type="ECO:0000313" key="10">
    <source>
        <dbReference type="EMBL" id="VVC04744.1"/>
    </source>
</evidence>
<organism evidence="10 11">
    <name type="scientific">Candidatus Bilamarchaeum dharawalense</name>
    <dbReference type="NCBI Taxonomy" id="2885759"/>
    <lineage>
        <taxon>Archaea</taxon>
        <taxon>Candidatus Micrarchaeota</taxon>
        <taxon>Candidatus Micrarchaeia</taxon>
        <taxon>Candidatus Anstonellales</taxon>
        <taxon>Candidatus Bilamarchaeaceae</taxon>
        <taxon>Candidatus Bilamarchaeum</taxon>
    </lineage>
</organism>
<dbReference type="EMBL" id="CABMJJ010000010">
    <property type="protein sequence ID" value="VVC04744.1"/>
    <property type="molecule type" value="Genomic_DNA"/>
</dbReference>
<dbReference type="InterPro" id="IPR023617">
    <property type="entry name" value="Tyr-tRNA-ligase_arc/euk-type"/>
</dbReference>
<protein>
    <recommendedName>
        <fullName evidence="1">tyrosine--tRNA ligase</fullName>
        <ecNumber evidence="1">6.1.1.1</ecNumber>
    </recommendedName>
    <alternativeName>
        <fullName evidence="7">Tyrosyl-tRNA synthetase</fullName>
    </alternativeName>
</protein>
<gene>
    <name evidence="10" type="primary">tyrS</name>
    <name evidence="10" type="ORF">LFW2832_01090</name>
</gene>
<evidence type="ECO:0000256" key="5">
    <source>
        <dbReference type="ARBA" id="ARBA00022917"/>
    </source>
</evidence>
<dbReference type="GO" id="GO:0004831">
    <property type="term" value="F:tyrosine-tRNA ligase activity"/>
    <property type="evidence" value="ECO:0007669"/>
    <property type="project" value="UniProtKB-EC"/>
</dbReference>
<evidence type="ECO:0000256" key="8">
    <source>
        <dbReference type="ARBA" id="ARBA00048248"/>
    </source>
</evidence>
<keyword evidence="5 9" id="KW-0648">Protein biosynthesis</keyword>
<dbReference type="InterPro" id="IPR050489">
    <property type="entry name" value="Tyr-tRNA_synthase"/>
</dbReference>
<comment type="similarity">
    <text evidence="9">Belongs to the class-I aminoacyl-tRNA synthetase family.</text>
</comment>
<comment type="caution">
    <text evidence="10">The sequence shown here is derived from an EMBL/GenBank/DDBJ whole genome shotgun (WGS) entry which is preliminary data.</text>
</comment>
<proteinExistence type="inferred from homology"/>
<dbReference type="GO" id="GO:0005524">
    <property type="term" value="F:ATP binding"/>
    <property type="evidence" value="ECO:0007669"/>
    <property type="project" value="UniProtKB-KW"/>
</dbReference>
<keyword evidence="4 9" id="KW-0067">ATP-binding</keyword>
<dbReference type="NCBIfam" id="NF006330">
    <property type="entry name" value="PRK08560.1"/>
    <property type="match status" value="1"/>
</dbReference>
<dbReference type="Proteomes" id="UP000789941">
    <property type="component" value="Unassembled WGS sequence"/>
</dbReference>
<dbReference type="PANTHER" id="PTHR46264">
    <property type="entry name" value="TYROSINE-TRNA LIGASE"/>
    <property type="match status" value="1"/>
</dbReference>
<comment type="catalytic activity">
    <reaction evidence="8">
        <text>tRNA(Tyr) + L-tyrosine + ATP = L-tyrosyl-tRNA(Tyr) + AMP + diphosphate + H(+)</text>
        <dbReference type="Rhea" id="RHEA:10220"/>
        <dbReference type="Rhea" id="RHEA-COMP:9706"/>
        <dbReference type="Rhea" id="RHEA-COMP:9707"/>
        <dbReference type="ChEBI" id="CHEBI:15378"/>
        <dbReference type="ChEBI" id="CHEBI:30616"/>
        <dbReference type="ChEBI" id="CHEBI:33019"/>
        <dbReference type="ChEBI" id="CHEBI:58315"/>
        <dbReference type="ChEBI" id="CHEBI:78442"/>
        <dbReference type="ChEBI" id="CHEBI:78536"/>
        <dbReference type="ChEBI" id="CHEBI:456215"/>
        <dbReference type="EC" id="6.1.1.1"/>
    </reaction>
</comment>
<dbReference type="Pfam" id="PF00579">
    <property type="entry name" value="tRNA-synt_1b"/>
    <property type="match status" value="1"/>
</dbReference>
<evidence type="ECO:0000256" key="6">
    <source>
        <dbReference type="ARBA" id="ARBA00023146"/>
    </source>
</evidence>
<evidence type="ECO:0000256" key="1">
    <source>
        <dbReference type="ARBA" id="ARBA00013160"/>
    </source>
</evidence>
<accession>A0A5E4LRX9</accession>
<evidence type="ECO:0000313" key="11">
    <source>
        <dbReference type="Proteomes" id="UP000789941"/>
    </source>
</evidence>
<dbReference type="GO" id="GO:0005737">
    <property type="term" value="C:cytoplasm"/>
    <property type="evidence" value="ECO:0007669"/>
    <property type="project" value="TreeGrafter"/>
</dbReference>
<reference evidence="10 11" key="1">
    <citation type="submission" date="2019-08" db="EMBL/GenBank/DDBJ databases">
        <authorList>
            <person name="Vazquez-Campos X."/>
        </authorList>
    </citation>
    <scope>NUCLEOTIDE SEQUENCE [LARGE SCALE GENOMIC DNA]</scope>
    <source>
        <strain evidence="10">LFW-283_2</strain>
    </source>
</reference>
<dbReference type="InterPro" id="IPR014729">
    <property type="entry name" value="Rossmann-like_a/b/a_fold"/>
</dbReference>
<dbReference type="PIRSF" id="PIRSF006588">
    <property type="entry name" value="TyrRS_arch_euk"/>
    <property type="match status" value="1"/>
</dbReference>
<dbReference type="SUPFAM" id="SSF52374">
    <property type="entry name" value="Nucleotidylyl transferase"/>
    <property type="match status" value="1"/>
</dbReference>
<keyword evidence="6 9" id="KW-0030">Aminoacyl-tRNA synthetase</keyword>